<keyword evidence="7" id="KW-0963">Cytoplasm</keyword>
<dbReference type="SMART" id="SM00460">
    <property type="entry name" value="TGc"/>
    <property type="match status" value="1"/>
</dbReference>
<evidence type="ECO:0000313" key="14">
    <source>
        <dbReference type="EMBL" id="KAJ6219584.1"/>
    </source>
</evidence>
<evidence type="ECO:0000256" key="12">
    <source>
        <dbReference type="PROSITE-ProRule" id="PRU00731"/>
    </source>
</evidence>
<evidence type="ECO:0000256" key="9">
    <source>
        <dbReference type="ARBA" id="ARBA00022801"/>
    </source>
</evidence>
<dbReference type="Gene3D" id="2.20.25.10">
    <property type="match status" value="1"/>
</dbReference>
<dbReference type="Pfam" id="PF04721">
    <property type="entry name" value="PAW"/>
    <property type="match status" value="1"/>
</dbReference>
<evidence type="ECO:0000259" key="13">
    <source>
        <dbReference type="PROSITE" id="PS51398"/>
    </source>
</evidence>
<evidence type="ECO:0000256" key="5">
    <source>
        <dbReference type="ARBA" id="ARBA00012158"/>
    </source>
</evidence>
<dbReference type="GO" id="GO:0005634">
    <property type="term" value="C:nucleus"/>
    <property type="evidence" value="ECO:0007669"/>
    <property type="project" value="TreeGrafter"/>
</dbReference>
<dbReference type="InterPro" id="IPR038765">
    <property type="entry name" value="Papain-like_cys_pep_sf"/>
</dbReference>
<keyword evidence="8" id="KW-0479">Metal-binding</keyword>
<protein>
    <recommendedName>
        <fullName evidence="6">Peptide-N(4)-(N-acetyl-beta-glucosaminyl)asparagine amidase</fullName>
        <ecNumber evidence="5">3.5.1.52</ecNumber>
    </recommendedName>
    <alternativeName>
        <fullName evidence="11">Peptide:N-glycanase</fullName>
    </alternativeName>
</protein>
<dbReference type="Gene3D" id="3.10.620.30">
    <property type="match status" value="1"/>
</dbReference>
<dbReference type="InterPro" id="IPR038680">
    <property type="entry name" value="PAW_sf"/>
</dbReference>
<proteinExistence type="inferred from homology"/>
<evidence type="ECO:0000256" key="8">
    <source>
        <dbReference type="ARBA" id="ARBA00022723"/>
    </source>
</evidence>
<evidence type="ECO:0000256" key="11">
    <source>
        <dbReference type="ARBA" id="ARBA00032901"/>
    </source>
</evidence>
<reference evidence="14" key="1">
    <citation type="submission" date="2022-12" db="EMBL/GenBank/DDBJ databases">
        <title>Genome assemblies of Blomia tropicalis.</title>
        <authorList>
            <person name="Cui Y."/>
        </authorList>
    </citation>
    <scope>NUCLEOTIDE SEQUENCE</scope>
    <source>
        <tissue evidence="14">Adult mites</tissue>
    </source>
</reference>
<evidence type="ECO:0000256" key="7">
    <source>
        <dbReference type="ARBA" id="ARBA00022490"/>
    </source>
</evidence>
<dbReference type="PROSITE" id="PS51398">
    <property type="entry name" value="PAW"/>
    <property type="match status" value="1"/>
</dbReference>
<keyword evidence="10" id="KW-0862">Zinc</keyword>
<dbReference type="Pfam" id="PF01841">
    <property type="entry name" value="Transglut_core"/>
    <property type="match status" value="1"/>
</dbReference>
<accession>A0A9Q0M672</accession>
<organism evidence="14 15">
    <name type="scientific">Blomia tropicalis</name>
    <name type="common">Mite</name>
    <dbReference type="NCBI Taxonomy" id="40697"/>
    <lineage>
        <taxon>Eukaryota</taxon>
        <taxon>Metazoa</taxon>
        <taxon>Ecdysozoa</taxon>
        <taxon>Arthropoda</taxon>
        <taxon>Chelicerata</taxon>
        <taxon>Arachnida</taxon>
        <taxon>Acari</taxon>
        <taxon>Acariformes</taxon>
        <taxon>Sarcoptiformes</taxon>
        <taxon>Astigmata</taxon>
        <taxon>Glycyphagoidea</taxon>
        <taxon>Echimyopodidae</taxon>
        <taxon>Blomia</taxon>
    </lineage>
</organism>
<dbReference type="AlphaFoldDB" id="A0A9Q0M672"/>
<evidence type="ECO:0000256" key="10">
    <source>
        <dbReference type="ARBA" id="ARBA00022833"/>
    </source>
</evidence>
<dbReference type="GO" id="GO:0000224">
    <property type="term" value="F:peptide-N4-(N-acetyl-beta-glucosaminyl)asparagine amidase activity"/>
    <property type="evidence" value="ECO:0007669"/>
    <property type="project" value="UniProtKB-EC"/>
</dbReference>
<comment type="caution">
    <text evidence="14">The sequence shown here is derived from an EMBL/GenBank/DDBJ whole genome shotgun (WGS) entry which is preliminary data.</text>
</comment>
<dbReference type="SUPFAM" id="SSF54001">
    <property type="entry name" value="Cysteine proteinases"/>
    <property type="match status" value="1"/>
</dbReference>
<comment type="subcellular location">
    <subcellularLocation>
        <location evidence="3">Cytoplasm</location>
    </subcellularLocation>
</comment>
<keyword evidence="15" id="KW-1185">Reference proteome</keyword>
<dbReference type="InterPro" id="IPR008979">
    <property type="entry name" value="Galactose-bd-like_sf"/>
</dbReference>
<dbReference type="OMA" id="DLQDVTW"/>
<dbReference type="Proteomes" id="UP001142055">
    <property type="component" value="Chromosome 2"/>
</dbReference>
<name>A0A9Q0M672_BLOTA</name>
<evidence type="ECO:0000256" key="2">
    <source>
        <dbReference type="ARBA" id="ARBA00001947"/>
    </source>
</evidence>
<comment type="similarity">
    <text evidence="4 12">Belongs to the transglutaminase-like superfamily. PNGase family.</text>
</comment>
<feature type="domain" description="PAW" evidence="13">
    <location>
        <begin position="295"/>
        <end position="526"/>
    </location>
</feature>
<evidence type="ECO:0000313" key="15">
    <source>
        <dbReference type="Proteomes" id="UP001142055"/>
    </source>
</evidence>
<dbReference type="InterPro" id="IPR002931">
    <property type="entry name" value="Transglutaminase-like"/>
</dbReference>
<keyword evidence="9" id="KW-0378">Hydrolase</keyword>
<dbReference type="PANTHER" id="PTHR12143">
    <property type="entry name" value="PEPTIDE N-GLYCANASE PNGASE -RELATED"/>
    <property type="match status" value="1"/>
</dbReference>
<dbReference type="SUPFAM" id="SSF49785">
    <property type="entry name" value="Galactose-binding domain-like"/>
    <property type="match status" value="1"/>
</dbReference>
<dbReference type="PANTHER" id="PTHR12143:SF19">
    <property type="entry name" value="PEPTIDE-N(4)-(N-ACETYL-BETA-GLUCOSAMINYL)ASPARAGINE AMIDASE"/>
    <property type="match status" value="1"/>
</dbReference>
<dbReference type="EC" id="3.5.1.52" evidence="5"/>
<dbReference type="Gene3D" id="2.60.120.1020">
    <property type="entry name" value="Peptide N glycanase, PAW domain"/>
    <property type="match status" value="1"/>
</dbReference>
<evidence type="ECO:0000256" key="3">
    <source>
        <dbReference type="ARBA" id="ARBA00004496"/>
    </source>
</evidence>
<evidence type="ECO:0000256" key="1">
    <source>
        <dbReference type="ARBA" id="ARBA00001650"/>
    </source>
</evidence>
<dbReference type="EMBL" id="JAPWDV010000002">
    <property type="protein sequence ID" value="KAJ6219584.1"/>
    <property type="molecule type" value="Genomic_DNA"/>
</dbReference>
<dbReference type="InterPro" id="IPR050883">
    <property type="entry name" value="PNGase"/>
</dbReference>
<dbReference type="InterPro" id="IPR006588">
    <property type="entry name" value="Peptide_N_glycanase_PAW_dom"/>
</dbReference>
<gene>
    <name evidence="14" type="ORF">RDWZM_005396</name>
</gene>
<comment type="catalytic activity">
    <reaction evidence="1">
        <text>Hydrolysis of an N(4)-(acetyl-beta-D-glucosaminyl)asparagine residue in which the glucosamine residue may be further glycosylated, to yield a (substituted) N-acetyl-beta-D-glucosaminylamine and a peptide containing an aspartate residue.</text>
        <dbReference type="EC" id="3.5.1.52"/>
    </reaction>
</comment>
<comment type="cofactor">
    <cofactor evidence="2">
        <name>Zn(2+)</name>
        <dbReference type="ChEBI" id="CHEBI:29105"/>
    </cofactor>
</comment>
<dbReference type="GO" id="GO:0005829">
    <property type="term" value="C:cytosol"/>
    <property type="evidence" value="ECO:0007669"/>
    <property type="project" value="TreeGrafter"/>
</dbReference>
<evidence type="ECO:0000256" key="6">
    <source>
        <dbReference type="ARBA" id="ARBA00018546"/>
    </source>
</evidence>
<dbReference type="GO" id="GO:0006516">
    <property type="term" value="P:glycoprotein catabolic process"/>
    <property type="evidence" value="ECO:0007669"/>
    <property type="project" value="InterPro"/>
</dbReference>
<sequence>MSSEFYYKMVLNASGQHPAFNSYLKDFDLVNSTLPISKFLEEISAAQRTDKELAKLDHNELLVVKLLDYFKNNFFTWVDAIECENCNGKKCSLFDVYNSNQATLEEISNNVSTIEIYKCDDCKKTYRFPRYNNPKRLLQTRKGRCGEWANCFAFILHCLNIQTRIVYCSTDHVWVEFYNQTERRWIHADPCENVIDNELLYQHGWGKVIDLVIARGEFEVRDVTWRYTGKWIETCNDRKKKFDEKKLADIFNSCNSSIQKNLSSSQRKQLTEMWLAELVEFIRMPGQEVILPKKATSGRLSGSIAWRMSRAEMGNSSGSDCSKFNFTLKPQFHKTVFAYDCKTDQYIVKYDPESTTNHTCFQKWNTCVAQSCNIFRNVENDWKMCYLARHKDTNQDDLGSIVWKFATSQVEKDPLEQCWFKIEILICGETFQSGKVELEIKFSELDCKIGFKLNEKLTITWSDVRKMFQEKNMKPTSSTFEIVAKLTGGNGDVAWQHAQLFRQSTRMQQPNDTSQTFPFNVNVFYY</sequence>
<evidence type="ECO:0000256" key="4">
    <source>
        <dbReference type="ARBA" id="ARBA00009390"/>
    </source>
</evidence>
<dbReference type="GO" id="GO:0046872">
    <property type="term" value="F:metal ion binding"/>
    <property type="evidence" value="ECO:0007669"/>
    <property type="project" value="UniProtKB-KW"/>
</dbReference>